<dbReference type="GO" id="GO:0004594">
    <property type="term" value="F:pantothenate kinase activity"/>
    <property type="evidence" value="ECO:0007669"/>
    <property type="project" value="UniProtKB-UniRule"/>
</dbReference>
<evidence type="ECO:0000256" key="8">
    <source>
        <dbReference type="ARBA" id="ARBA00022679"/>
    </source>
</evidence>
<dbReference type="EMBL" id="LSBA01000006">
    <property type="protein sequence ID" value="KXZ21490.1"/>
    <property type="molecule type" value="Genomic_DNA"/>
</dbReference>
<evidence type="ECO:0000256" key="1">
    <source>
        <dbReference type="ARBA" id="ARBA00001206"/>
    </source>
</evidence>
<dbReference type="EC" id="2.7.1.33" evidence="5 14"/>
<evidence type="ECO:0000259" key="16">
    <source>
        <dbReference type="Pfam" id="PF00485"/>
    </source>
</evidence>
<proteinExistence type="inferred from homology"/>
<evidence type="ECO:0000256" key="4">
    <source>
        <dbReference type="ARBA" id="ARBA00006087"/>
    </source>
</evidence>
<keyword evidence="10 14" id="KW-0418">Kinase</keyword>
<dbReference type="RefSeq" id="WP_061520858.1">
    <property type="nucleotide sequence ID" value="NZ_JAJJBV010000002.1"/>
</dbReference>
<evidence type="ECO:0000256" key="15">
    <source>
        <dbReference type="RuleBase" id="RU003530"/>
    </source>
</evidence>
<comment type="subcellular location">
    <subcellularLocation>
        <location evidence="2 14 15">Cytoplasm</location>
    </subcellularLocation>
</comment>
<organism evidence="17 18">
    <name type="scientific">Bacillus nakamurai</name>
    <dbReference type="NCBI Taxonomy" id="1793963"/>
    <lineage>
        <taxon>Bacteria</taxon>
        <taxon>Bacillati</taxon>
        <taxon>Bacillota</taxon>
        <taxon>Bacilli</taxon>
        <taxon>Bacillales</taxon>
        <taxon>Bacillaceae</taxon>
        <taxon>Bacillus</taxon>
    </lineage>
</organism>
<dbReference type="HAMAP" id="MF_00215">
    <property type="entry name" value="Pantothen_kinase_1"/>
    <property type="match status" value="1"/>
</dbReference>
<comment type="catalytic activity">
    <reaction evidence="1 14 15">
        <text>(R)-pantothenate + ATP = (R)-4'-phosphopantothenate + ADP + H(+)</text>
        <dbReference type="Rhea" id="RHEA:16373"/>
        <dbReference type="ChEBI" id="CHEBI:10986"/>
        <dbReference type="ChEBI" id="CHEBI:15378"/>
        <dbReference type="ChEBI" id="CHEBI:29032"/>
        <dbReference type="ChEBI" id="CHEBI:30616"/>
        <dbReference type="ChEBI" id="CHEBI:456216"/>
        <dbReference type="EC" id="2.7.1.33"/>
    </reaction>
</comment>
<comment type="pathway">
    <text evidence="3 14 15">Cofactor biosynthesis; coenzyme A biosynthesis; CoA from (R)-pantothenate: step 1/5.</text>
</comment>
<evidence type="ECO:0000256" key="14">
    <source>
        <dbReference type="HAMAP-Rule" id="MF_00215"/>
    </source>
</evidence>
<keyword evidence="9 14" id="KW-0547">Nucleotide-binding</keyword>
<evidence type="ECO:0000256" key="10">
    <source>
        <dbReference type="ARBA" id="ARBA00022777"/>
    </source>
</evidence>
<evidence type="ECO:0000256" key="12">
    <source>
        <dbReference type="ARBA" id="ARBA00022993"/>
    </source>
</evidence>
<evidence type="ECO:0000256" key="11">
    <source>
        <dbReference type="ARBA" id="ARBA00022840"/>
    </source>
</evidence>
<reference evidence="18" key="1">
    <citation type="submission" date="2016-02" db="EMBL/GenBank/DDBJ databases">
        <authorList>
            <person name="Dunlap C."/>
        </authorList>
    </citation>
    <scope>NUCLEOTIDE SEQUENCE [LARGE SCALE GENOMIC DNA]</scope>
    <source>
        <strain evidence="18">NRRL B-41092</strain>
    </source>
</reference>
<dbReference type="Gene3D" id="3.40.50.300">
    <property type="entry name" value="P-loop containing nucleotide triphosphate hydrolases"/>
    <property type="match status" value="1"/>
</dbReference>
<dbReference type="GO" id="GO:0005737">
    <property type="term" value="C:cytoplasm"/>
    <property type="evidence" value="ECO:0007669"/>
    <property type="project" value="UniProtKB-SubCell"/>
</dbReference>
<feature type="domain" description="Phosphoribulokinase/uridine kinase" evidence="16">
    <location>
        <begin position="91"/>
        <end position="245"/>
    </location>
</feature>
<dbReference type="Pfam" id="PF00485">
    <property type="entry name" value="PRK"/>
    <property type="match status" value="1"/>
</dbReference>
<keyword evidence="8 14" id="KW-0808">Transferase</keyword>
<accession>A0A150F950</accession>
<dbReference type="CDD" id="cd02025">
    <property type="entry name" value="PanK"/>
    <property type="match status" value="1"/>
</dbReference>
<evidence type="ECO:0000256" key="5">
    <source>
        <dbReference type="ARBA" id="ARBA00012102"/>
    </source>
</evidence>
<evidence type="ECO:0000313" key="17">
    <source>
        <dbReference type="EMBL" id="KXZ21490.1"/>
    </source>
</evidence>
<evidence type="ECO:0000256" key="7">
    <source>
        <dbReference type="ARBA" id="ARBA00022490"/>
    </source>
</evidence>
<dbReference type="AlphaFoldDB" id="A0A150F950"/>
<dbReference type="NCBIfam" id="TIGR00554">
    <property type="entry name" value="panK_bact"/>
    <property type="match status" value="1"/>
</dbReference>
<dbReference type="UniPathway" id="UPA00241">
    <property type="reaction ID" value="UER00352"/>
</dbReference>
<dbReference type="Proteomes" id="UP000075430">
    <property type="component" value="Unassembled WGS sequence"/>
</dbReference>
<dbReference type="InterPro" id="IPR027417">
    <property type="entry name" value="P-loop_NTPase"/>
</dbReference>
<dbReference type="InterPro" id="IPR006083">
    <property type="entry name" value="PRK/URK"/>
</dbReference>
<keyword evidence="18" id="KW-1185">Reference proteome</keyword>
<dbReference type="InterPro" id="IPR004566">
    <property type="entry name" value="PanK"/>
</dbReference>
<comment type="similarity">
    <text evidence="4 14 15">Belongs to the prokaryotic pantothenate kinase family.</text>
</comment>
<dbReference type="PIRSF" id="PIRSF000545">
    <property type="entry name" value="Pantothenate_kin"/>
    <property type="match status" value="1"/>
</dbReference>
<dbReference type="GO" id="GO:0015937">
    <property type="term" value="P:coenzyme A biosynthetic process"/>
    <property type="evidence" value="ECO:0007669"/>
    <property type="project" value="UniProtKB-UniRule"/>
</dbReference>
<name>A0A150F950_9BACI</name>
<evidence type="ECO:0000313" key="18">
    <source>
        <dbReference type="Proteomes" id="UP000075430"/>
    </source>
</evidence>
<keyword evidence="7 14" id="KW-0963">Cytoplasm</keyword>
<evidence type="ECO:0000256" key="6">
    <source>
        <dbReference type="ARBA" id="ARBA00015080"/>
    </source>
</evidence>
<dbReference type="OrthoDB" id="1550976at2"/>
<evidence type="ECO:0000256" key="13">
    <source>
        <dbReference type="ARBA" id="ARBA00032866"/>
    </source>
</evidence>
<dbReference type="GO" id="GO:0005524">
    <property type="term" value="F:ATP binding"/>
    <property type="evidence" value="ECO:0007669"/>
    <property type="project" value="UniProtKB-UniRule"/>
</dbReference>
<feature type="binding site" evidence="14">
    <location>
        <begin position="96"/>
        <end position="103"/>
    </location>
    <ligand>
        <name>ATP</name>
        <dbReference type="ChEBI" id="CHEBI:30616"/>
    </ligand>
</feature>
<protein>
    <recommendedName>
        <fullName evidence="6 14">Pantothenate kinase</fullName>
        <ecNumber evidence="5 14">2.7.1.33</ecNumber>
    </recommendedName>
    <alternativeName>
        <fullName evidence="13 14">Pantothenic acid kinase</fullName>
    </alternativeName>
</protein>
<evidence type="ECO:0000256" key="3">
    <source>
        <dbReference type="ARBA" id="ARBA00005225"/>
    </source>
</evidence>
<keyword evidence="12 14" id="KW-0173">Coenzyme A biosynthesis</keyword>
<evidence type="ECO:0000256" key="9">
    <source>
        <dbReference type="ARBA" id="ARBA00022741"/>
    </source>
</evidence>
<dbReference type="SUPFAM" id="SSF52540">
    <property type="entry name" value="P-loop containing nucleoside triphosphate hydrolases"/>
    <property type="match status" value="1"/>
</dbReference>
<dbReference type="STRING" id="1793963.AXI58_11020"/>
<comment type="caution">
    <text evidence="17">The sequence shown here is derived from an EMBL/GenBank/DDBJ whole genome shotgun (WGS) entry which is preliminary data.</text>
</comment>
<sequence>MKSKELNLHTLYTQHSRESWSGFGGHLSIAVSEAEAKAVEGLNDFLSVEEVETIYIPLVRLLHLHVTSAARRNKHVNVFLKHPHSAKIPFIIGIAGSVAVGKSTTARILQKLLSRLPDRPKVSLVTTDGFLYPTAELKKKNLLSRKGFPESYDVKALLEFLNDIKSGKERVEAPVYSHLTYDREEGAVEVVEGADIVIIEGINVLQSPTLKDDREDPRIFVSDFFDFSIYVDAEESRIFTWYLQRFRLLRETAFQDPASYFHKFKDLSDEEADAMAASIWESVNRPNLYENILPTKFRSDLILRKGDGHKVEEVLVRRV</sequence>
<gene>
    <name evidence="14" type="primary">coaA</name>
    <name evidence="17" type="ORF">AXI58_11020</name>
</gene>
<keyword evidence="11 14" id="KW-0067">ATP-binding</keyword>
<dbReference type="PANTHER" id="PTHR10285">
    <property type="entry name" value="URIDINE KINASE"/>
    <property type="match status" value="1"/>
</dbReference>
<evidence type="ECO:0000256" key="2">
    <source>
        <dbReference type="ARBA" id="ARBA00004496"/>
    </source>
</evidence>